<feature type="region of interest" description="Disordered" evidence="1">
    <location>
        <begin position="24"/>
        <end position="45"/>
    </location>
</feature>
<organism evidence="2">
    <name type="scientific">marine metagenome</name>
    <dbReference type="NCBI Taxonomy" id="408172"/>
    <lineage>
        <taxon>unclassified sequences</taxon>
        <taxon>metagenomes</taxon>
        <taxon>ecological metagenomes</taxon>
    </lineage>
</organism>
<accession>A0A381QQX9</accession>
<protein>
    <submittedName>
        <fullName evidence="2">Uncharacterized protein</fullName>
    </submittedName>
</protein>
<name>A0A381QQX9_9ZZZZ</name>
<sequence>MRKQGYQMTTYKDTGIEIQKIPARKTRTKHIIKGRTSKQSGWKAPTQVRCSSIYDSVLYMKPQTGQDSKSTNKMAHSREWGQQ</sequence>
<gene>
    <name evidence="2" type="ORF">METZ01_LOCUS32817</name>
</gene>
<feature type="compositionally biased region" description="Polar residues" evidence="1">
    <location>
        <begin position="63"/>
        <end position="75"/>
    </location>
</feature>
<evidence type="ECO:0000313" key="2">
    <source>
        <dbReference type="EMBL" id="SUZ79963.1"/>
    </source>
</evidence>
<reference evidence="2" key="1">
    <citation type="submission" date="2018-05" db="EMBL/GenBank/DDBJ databases">
        <authorList>
            <person name="Lanie J.A."/>
            <person name="Ng W.-L."/>
            <person name="Kazmierczak K.M."/>
            <person name="Andrzejewski T.M."/>
            <person name="Davidsen T.M."/>
            <person name="Wayne K.J."/>
            <person name="Tettelin H."/>
            <person name="Glass J.I."/>
            <person name="Rusch D."/>
            <person name="Podicherti R."/>
            <person name="Tsui H.-C.T."/>
            <person name="Winkler M.E."/>
        </authorList>
    </citation>
    <scope>NUCLEOTIDE SEQUENCE</scope>
</reference>
<dbReference type="EMBL" id="UINC01001407">
    <property type="protein sequence ID" value="SUZ79963.1"/>
    <property type="molecule type" value="Genomic_DNA"/>
</dbReference>
<proteinExistence type="predicted"/>
<dbReference type="AlphaFoldDB" id="A0A381QQX9"/>
<evidence type="ECO:0000256" key="1">
    <source>
        <dbReference type="SAM" id="MobiDB-lite"/>
    </source>
</evidence>
<feature type="compositionally biased region" description="Basic residues" evidence="1">
    <location>
        <begin position="24"/>
        <end position="36"/>
    </location>
</feature>
<feature type="region of interest" description="Disordered" evidence="1">
    <location>
        <begin position="62"/>
        <end position="83"/>
    </location>
</feature>